<evidence type="ECO:0000313" key="4">
    <source>
        <dbReference type="EMBL" id="TDT43014.1"/>
    </source>
</evidence>
<dbReference type="InterPro" id="IPR012020">
    <property type="entry name" value="ABHD4"/>
</dbReference>
<dbReference type="OrthoDB" id="332676at2"/>
<sequence length="326" mass="36976">MKDQSPSLSPFTPPLWLRNPHLQTVWPSLFRKLDFEPDVEERLETPDDDFLDLDWYRRGNRRLLVLSHGLEGYSRRPYMLGMVAAALERGWDVLAWNFRSCSGEINRQPRFYHSGASEDLDTVVTRALADGAGYEAVALGGFSMGGNMTLVYLGEKGASVDSRIAGAAVFSVPCDLAGSAEQLARRSNRFYMRRFIQELRVKMEEKHALYPDLINLDGVERMQTFKEFDDQFTAPLHGFRDAEDYWYRCSSRRFIGGIRVPTLIVNAADDPFLSESSFPKEVVAGNSRVRLEVPDYGGHVGFVGDERGGVYWSEWRAMEFLSCVVG</sequence>
<dbReference type="Pfam" id="PF00561">
    <property type="entry name" value="Abhydrolase_1"/>
    <property type="match status" value="1"/>
</dbReference>
<feature type="active site" description="Charge relay system" evidence="2">
    <location>
        <position position="270"/>
    </location>
</feature>
<feature type="active site" description="Charge relay system" evidence="2">
    <location>
        <position position="299"/>
    </location>
</feature>
<dbReference type="GO" id="GO:0034338">
    <property type="term" value="F:short-chain carboxylesterase activity"/>
    <property type="evidence" value="ECO:0007669"/>
    <property type="project" value="TreeGrafter"/>
</dbReference>
<proteinExistence type="inferred from homology"/>
<dbReference type="Proteomes" id="UP000295830">
    <property type="component" value="Unassembled WGS sequence"/>
</dbReference>
<comment type="similarity">
    <text evidence="1">Belongs to the AB hydrolase superfamily. AB hydrolase 4 family.</text>
</comment>
<feature type="domain" description="AB hydrolase-1" evidence="3">
    <location>
        <begin position="63"/>
        <end position="302"/>
    </location>
</feature>
<dbReference type="SUPFAM" id="SSF53474">
    <property type="entry name" value="alpha/beta-Hydrolases"/>
    <property type="match status" value="1"/>
</dbReference>
<name>A0A4R7JYJ2_9GAMM</name>
<dbReference type="GO" id="GO:0047372">
    <property type="term" value="F:monoacylglycerol lipase activity"/>
    <property type="evidence" value="ECO:0007669"/>
    <property type="project" value="TreeGrafter"/>
</dbReference>
<dbReference type="InterPro" id="IPR029058">
    <property type="entry name" value="AB_hydrolase_fold"/>
</dbReference>
<dbReference type="Gene3D" id="3.40.50.1820">
    <property type="entry name" value="alpha/beta hydrolase"/>
    <property type="match status" value="1"/>
</dbReference>
<dbReference type="PIRSF" id="PIRSF005211">
    <property type="entry name" value="Ab_hydro_YheT"/>
    <property type="match status" value="1"/>
</dbReference>
<evidence type="ECO:0000259" key="3">
    <source>
        <dbReference type="Pfam" id="PF00561"/>
    </source>
</evidence>
<dbReference type="AlphaFoldDB" id="A0A4R7JYJ2"/>
<dbReference type="RefSeq" id="WP_133735115.1">
    <property type="nucleotide sequence ID" value="NZ_SOAX01000002.1"/>
</dbReference>
<comment type="caution">
    <text evidence="4">The sequence shown here is derived from an EMBL/GenBank/DDBJ whole genome shotgun (WGS) entry which is preliminary data.</text>
</comment>
<dbReference type="InterPro" id="IPR000073">
    <property type="entry name" value="AB_hydrolase_1"/>
</dbReference>
<dbReference type="PANTHER" id="PTHR10794">
    <property type="entry name" value="ABHYDROLASE DOMAIN-CONTAINING PROTEIN"/>
    <property type="match status" value="1"/>
</dbReference>
<dbReference type="PANTHER" id="PTHR10794:SF94">
    <property type="entry name" value="ESTERASE YHET-RELATED"/>
    <property type="match status" value="1"/>
</dbReference>
<keyword evidence="5" id="KW-1185">Reference proteome</keyword>
<evidence type="ECO:0000313" key="5">
    <source>
        <dbReference type="Proteomes" id="UP000295830"/>
    </source>
</evidence>
<organism evidence="4 5">
    <name type="scientific">Halospina denitrificans</name>
    <dbReference type="NCBI Taxonomy" id="332522"/>
    <lineage>
        <taxon>Bacteria</taxon>
        <taxon>Pseudomonadati</taxon>
        <taxon>Pseudomonadota</taxon>
        <taxon>Gammaproteobacteria</taxon>
        <taxon>Halospina</taxon>
    </lineage>
</organism>
<accession>A0A4R7JYJ2</accession>
<gene>
    <name evidence="4" type="ORF">DES49_0818</name>
</gene>
<evidence type="ECO:0000256" key="2">
    <source>
        <dbReference type="PIRSR" id="PIRSR005211-1"/>
    </source>
</evidence>
<protein>
    <recommendedName>
        <fullName evidence="3">AB hydrolase-1 domain-containing protein</fullName>
    </recommendedName>
</protein>
<dbReference type="InterPro" id="IPR050960">
    <property type="entry name" value="AB_hydrolase_4_sf"/>
</dbReference>
<evidence type="ECO:0000256" key="1">
    <source>
        <dbReference type="ARBA" id="ARBA00010884"/>
    </source>
</evidence>
<feature type="active site" description="Charge relay system" evidence="2">
    <location>
        <position position="143"/>
    </location>
</feature>
<reference evidence="4 5" key="1">
    <citation type="submission" date="2019-03" db="EMBL/GenBank/DDBJ databases">
        <title>Genomic Encyclopedia of Type Strains, Phase IV (KMG-IV): sequencing the most valuable type-strain genomes for metagenomic binning, comparative biology and taxonomic classification.</title>
        <authorList>
            <person name="Goeker M."/>
        </authorList>
    </citation>
    <scope>NUCLEOTIDE SEQUENCE [LARGE SCALE GENOMIC DNA]</scope>
    <source>
        <strain evidence="4 5">DSM 15505</strain>
    </source>
</reference>
<dbReference type="EMBL" id="SOAX01000002">
    <property type="protein sequence ID" value="TDT43014.1"/>
    <property type="molecule type" value="Genomic_DNA"/>
</dbReference>